<sequence>MSYCWQSSCDPPAFVSTPRTPHSMLRYCTPFTFLPPLLRSEKTIKIIILLLPFLVCQTKRDTSSLTRELPWKTHRERKKKKKKRGKEFCMRWEDTHIRMGSGQTVINTATGEKVVRPFISPFPPPSPNTTERINTANRQTTTKTTHTKKKRYDFSSERRKCRCINSGVKAGPNIREKRQDCVIAPQPHLFRRGRSITKAQLTLRCQRQRHRRRFSSRPHPLLHEETIRLLVTSAALRSVHARVQHTAAGRPGLEDKSIHSGKAMHQQLLRKAWMTLRKTFLHTIPFLTVHFR</sequence>
<evidence type="ECO:0000313" key="2">
    <source>
        <dbReference type="Proteomes" id="UP000007350"/>
    </source>
</evidence>
<proteinExistence type="predicted"/>
<dbReference type="Proteomes" id="UP000007350">
    <property type="component" value="Unassembled WGS sequence"/>
</dbReference>
<dbReference type="AlphaFoldDB" id="K2MW00"/>
<comment type="caution">
    <text evidence="1">The sequence shown here is derived from an EMBL/GenBank/DDBJ whole genome shotgun (WGS) entry which is preliminary data.</text>
</comment>
<accession>K2MW00</accession>
<organism evidence="1 2">
    <name type="scientific">Trypanosoma cruzi marinkellei</name>
    <dbReference type="NCBI Taxonomy" id="85056"/>
    <lineage>
        <taxon>Eukaryota</taxon>
        <taxon>Discoba</taxon>
        <taxon>Euglenozoa</taxon>
        <taxon>Kinetoplastea</taxon>
        <taxon>Metakinetoplastina</taxon>
        <taxon>Trypanosomatida</taxon>
        <taxon>Trypanosomatidae</taxon>
        <taxon>Trypanosoma</taxon>
        <taxon>Schizotrypanum</taxon>
    </lineage>
</organism>
<reference evidence="1 2" key="1">
    <citation type="journal article" date="2012" name="BMC Genomics">
        <title>Comparative genomic analysis of human infective Trypanosoma cruzi lineages with the bat-restricted subspecies T. cruzi marinkellei.</title>
        <authorList>
            <person name="Franzen O."/>
            <person name="Talavera-Lopez C."/>
            <person name="Ochaya S."/>
            <person name="Butler C.E."/>
            <person name="Messenger L.A."/>
            <person name="Lewis M.D."/>
            <person name="Llewellyn M.S."/>
            <person name="Marinkelle C.J."/>
            <person name="Tyler K.M."/>
            <person name="Miles M.A."/>
            <person name="Andersson B."/>
        </authorList>
    </citation>
    <scope>NUCLEOTIDE SEQUENCE [LARGE SCALE GENOMIC DNA]</scope>
    <source>
        <strain evidence="1 2">B7</strain>
    </source>
</reference>
<keyword evidence="2" id="KW-1185">Reference proteome</keyword>
<evidence type="ECO:0000313" key="1">
    <source>
        <dbReference type="EMBL" id="EKF39428.1"/>
    </source>
</evidence>
<gene>
    <name evidence="1" type="ORF">MOQ_000345</name>
</gene>
<protein>
    <submittedName>
        <fullName evidence="1">Uncharacterized protein</fullName>
    </submittedName>
</protein>
<name>K2MW00_TRYCR</name>
<dbReference type="EMBL" id="AHKC01001235">
    <property type="protein sequence ID" value="EKF39428.1"/>
    <property type="molecule type" value="Genomic_DNA"/>
</dbReference>